<dbReference type="GO" id="GO:0003677">
    <property type="term" value="F:DNA binding"/>
    <property type="evidence" value="ECO:0007669"/>
    <property type="project" value="InterPro"/>
</dbReference>
<dbReference type="InterPro" id="IPR001606">
    <property type="entry name" value="ARID_dom"/>
</dbReference>
<reference evidence="8" key="2">
    <citation type="submission" date="2025-09" db="UniProtKB">
        <authorList>
            <consortium name="Ensembl"/>
        </authorList>
    </citation>
    <scope>IDENTIFICATION</scope>
</reference>
<comment type="subcellular location">
    <subcellularLocation>
        <location evidence="1">Nucleus</location>
    </subcellularLocation>
</comment>
<dbReference type="SMART" id="SM00545">
    <property type="entry name" value="JmjN"/>
    <property type="match status" value="1"/>
</dbReference>
<proteinExistence type="predicted"/>
<dbReference type="Gene3D" id="1.10.150.60">
    <property type="entry name" value="ARID DNA-binding domain"/>
    <property type="match status" value="1"/>
</dbReference>
<feature type="region of interest" description="Disordered" evidence="4">
    <location>
        <begin position="375"/>
        <end position="417"/>
    </location>
</feature>
<accession>A0A8C4X2E0</accession>
<feature type="region of interest" description="Disordered" evidence="4">
    <location>
        <begin position="49"/>
        <end position="69"/>
    </location>
</feature>
<feature type="domain" description="JmjC" evidence="7">
    <location>
        <begin position="1068"/>
        <end position="1230"/>
    </location>
</feature>
<feature type="compositionally biased region" description="Polar residues" evidence="4">
    <location>
        <begin position="301"/>
        <end position="318"/>
    </location>
</feature>
<dbReference type="CDD" id="cd16870">
    <property type="entry name" value="ARID_JARD2"/>
    <property type="match status" value="1"/>
</dbReference>
<dbReference type="Proteomes" id="UP000694388">
    <property type="component" value="Unplaced"/>
</dbReference>
<feature type="compositionally biased region" description="Polar residues" evidence="4">
    <location>
        <begin position="402"/>
        <end position="417"/>
    </location>
</feature>
<dbReference type="InterPro" id="IPR036431">
    <property type="entry name" value="ARID_dom_sf"/>
</dbReference>
<feature type="region of interest" description="Disordered" evidence="4">
    <location>
        <begin position="1383"/>
        <end position="1414"/>
    </location>
</feature>
<evidence type="ECO:0000256" key="4">
    <source>
        <dbReference type="SAM" id="MobiDB-lite"/>
    </source>
</evidence>
<reference evidence="8" key="1">
    <citation type="submission" date="2025-08" db="UniProtKB">
        <authorList>
            <consortium name="Ensembl"/>
        </authorList>
    </citation>
    <scope>IDENTIFICATION</scope>
</reference>
<feature type="region of interest" description="Disordered" evidence="4">
    <location>
        <begin position="89"/>
        <end position="159"/>
    </location>
</feature>
<dbReference type="PANTHER" id="PTHR10694">
    <property type="entry name" value="LYSINE-SPECIFIC DEMETHYLASE"/>
    <property type="match status" value="1"/>
</dbReference>
<dbReference type="InterPro" id="IPR003347">
    <property type="entry name" value="JmjC_dom"/>
</dbReference>
<dbReference type="InterPro" id="IPR003349">
    <property type="entry name" value="JmjN"/>
</dbReference>
<dbReference type="Pfam" id="PF02928">
    <property type="entry name" value="zf-C5HC2"/>
    <property type="match status" value="1"/>
</dbReference>
<feature type="region of interest" description="Disordered" evidence="4">
    <location>
        <begin position="297"/>
        <end position="318"/>
    </location>
</feature>
<feature type="compositionally biased region" description="Polar residues" evidence="4">
    <location>
        <begin position="49"/>
        <end position="61"/>
    </location>
</feature>
<dbReference type="SUPFAM" id="SSF51197">
    <property type="entry name" value="Clavaminate synthase-like"/>
    <property type="match status" value="1"/>
</dbReference>
<dbReference type="GeneTree" id="ENSGT00940000159220"/>
<dbReference type="Ensembl" id="ENSEBUT00000028302.1">
    <property type="protein sequence ID" value="ENSEBUP00000027726.1"/>
    <property type="gene ID" value="ENSEBUG00000016966.1"/>
</dbReference>
<dbReference type="Gene3D" id="2.60.120.650">
    <property type="entry name" value="Cupin"/>
    <property type="match status" value="1"/>
</dbReference>
<evidence type="ECO:0000259" key="5">
    <source>
        <dbReference type="PROSITE" id="PS51011"/>
    </source>
</evidence>
<keyword evidence="2" id="KW-0156">Chromatin regulator</keyword>
<dbReference type="GO" id="GO:0000785">
    <property type="term" value="C:chromatin"/>
    <property type="evidence" value="ECO:0007669"/>
    <property type="project" value="TreeGrafter"/>
</dbReference>
<dbReference type="OMA" id="MCKERIG"/>
<dbReference type="SMART" id="SM00501">
    <property type="entry name" value="BRIGHT"/>
    <property type="match status" value="1"/>
</dbReference>
<feature type="compositionally biased region" description="Polar residues" evidence="4">
    <location>
        <begin position="133"/>
        <end position="153"/>
    </location>
</feature>
<keyword evidence="3" id="KW-0539">Nucleus</keyword>
<dbReference type="PANTHER" id="PTHR10694:SF113">
    <property type="entry name" value="PROTEIN JUMONJI"/>
    <property type="match status" value="1"/>
</dbReference>
<sequence>MTKDRPKRHINKKRLEYNNGILWWEERYIKKALYRSLKDSQLARRTLVGSNGDSDSLSPSAEHSPKLPNGLVSECLDIKVKKEPEDNRRLLSAVSRRRQEKVREGSPTPSATDDLLLRKRPRLHAQRKFAQCLPNSPSTTPVKVPDTPSTASSRLKDFSSKRPKTEDFLTFLCLRGTRALPNHMDLLGTCLDEKAGEDYVDDEVQEDADEEDEEDDEIVDLEGVLALPVSPASSCKSTPRKTKIPPQPNGCLWVTPTKVSRCVDLPPQTTVKSGRVTEVNASTSSMGKKVLMEELSDRSHTTTLANEDTDETGSNANALSAQDLPTVVLKKIDSEAISVSGRNSSTGVRKAARMLPRRLKYTVTVRNGRVTYTTNKREPSRRTAMRFEPQAPRKGRLARPPNSGNPLGASTDNNAKSSCPTIPDASCEVGKKGGVRAGPWPNGRLSCMQTRQLVKLAQLNGTVSRRALVEQSELPGSERNKHSTRLRRRVVSGHLCNGNIFEKSLESKMTRLKSGIKSESPHTDINRKVSLKNRRTPSAVKRKASATIKDVLQYDKVKAIKQVLQPHCNKSLDSRASERTMPALASSSKNHSKSQIVFVTKRGVDEKLNVELAKSTLSNNCKKASKKSNKCAVRQSTSLNTSQVDAERAAKIKSRRNIPHANGLLVDEKRCFRKSSAAKTLERTSGNTPAMHKAQCNSEEKVHYKSTSNHPKAAAQDQPVSIPVGVCMEAGRKFAPSKSSLEEIPTFRPSSKEFHDPVAYLESVRDQVRLYGMCLVIPPADWRPECKLNEEMRFVTQVQHVHKLWQRWGPSEQRLACIRKHLLAQGIVLDKLPLIGGCELDLARFSQLMEEMGGVQRVNDPKKWGRLADLLGVPRSAQDRLAKLQEAYCKYLLSYDTLPMDERTALEQSVLAEKEKLLRAQDCQNVLALPRRGRSVMKSSMGPSSGVPNGITRQNRMRLRAAANALEHEIQGKSHDHDQEIIMGNKDDFLKGLHECIFKGKSVSLTMFYRTAKNILGMCFARDEPPSSEVEQKYWDIVEDRQKHTAVYCGKVDTQSYGSGFPIGKSEAFSRHGWNLTVLPNNPGSVLRHLGALSGVTIPWLNIGMIFSTSCWSCDQNLPCIDYLHTGADKIWYCVPESQREVLEKAVQDLAPINGKSSFESLRHHLISPEALCKAGVKVHRVVQRSGQFVVHFPGAFTASVCCGYNVSEAVHFATAHWLPGARETAMDMKRGRVPNPFPLEKLLYLAAVAEVDREGLPILTYISPLLELLRDCELRGRRQLYEAGLRCSARYGGQDGPPLGVLEVRKRARKGAPLESPERRCHTCQQLCYLSMVVQESENIVFCLECALAYVRDKKSCHGLKMMYRYDEEQINSLVYQVSSIASRRPSEKRGTRSRRGLGHGSPNTGATLRDRVPQGCTMSDTLCPYKP</sequence>
<dbReference type="PROSITE" id="PS51183">
    <property type="entry name" value="JMJN"/>
    <property type="match status" value="1"/>
</dbReference>
<evidence type="ECO:0000313" key="8">
    <source>
        <dbReference type="Ensembl" id="ENSEBUP00000027726.1"/>
    </source>
</evidence>
<dbReference type="PROSITE" id="PS51184">
    <property type="entry name" value="JMJC"/>
    <property type="match status" value="1"/>
</dbReference>
<dbReference type="SMART" id="SM00558">
    <property type="entry name" value="JmjC"/>
    <property type="match status" value="1"/>
</dbReference>
<dbReference type="GO" id="GO:0005634">
    <property type="term" value="C:nucleus"/>
    <property type="evidence" value="ECO:0007669"/>
    <property type="project" value="UniProtKB-SubCell"/>
</dbReference>
<dbReference type="Pfam" id="PF02373">
    <property type="entry name" value="JmjC"/>
    <property type="match status" value="1"/>
</dbReference>
<feature type="compositionally biased region" description="Basic residues" evidence="4">
    <location>
        <begin position="118"/>
        <end position="127"/>
    </location>
</feature>
<feature type="domain" description="ARID" evidence="5">
    <location>
        <begin position="808"/>
        <end position="900"/>
    </location>
</feature>
<keyword evidence="9" id="KW-1185">Reference proteome</keyword>
<evidence type="ECO:0000256" key="3">
    <source>
        <dbReference type="ARBA" id="ARBA00023242"/>
    </source>
</evidence>
<dbReference type="InterPro" id="IPR004198">
    <property type="entry name" value="Znf_C5HC2"/>
</dbReference>
<organism evidence="8 9">
    <name type="scientific">Eptatretus burgeri</name>
    <name type="common">Inshore hagfish</name>
    <dbReference type="NCBI Taxonomy" id="7764"/>
    <lineage>
        <taxon>Eukaryota</taxon>
        <taxon>Metazoa</taxon>
        <taxon>Chordata</taxon>
        <taxon>Craniata</taxon>
        <taxon>Vertebrata</taxon>
        <taxon>Cyclostomata</taxon>
        <taxon>Myxini</taxon>
        <taxon>Myxiniformes</taxon>
        <taxon>Myxinidae</taxon>
        <taxon>Eptatretinae</taxon>
        <taxon>Eptatretus</taxon>
    </lineage>
</organism>
<evidence type="ECO:0000256" key="2">
    <source>
        <dbReference type="ARBA" id="ARBA00022853"/>
    </source>
</evidence>
<protein>
    <submittedName>
        <fullName evidence="8">Jumonji and AT-rich interaction domain containing 2</fullName>
    </submittedName>
</protein>
<dbReference type="GO" id="GO:0010468">
    <property type="term" value="P:regulation of gene expression"/>
    <property type="evidence" value="ECO:0007669"/>
    <property type="project" value="TreeGrafter"/>
</dbReference>
<feature type="domain" description="JmjN" evidence="6">
    <location>
        <begin position="744"/>
        <end position="785"/>
    </location>
</feature>
<dbReference type="SUPFAM" id="SSF46774">
    <property type="entry name" value="ARID-like"/>
    <property type="match status" value="1"/>
</dbReference>
<feature type="region of interest" description="Disordered" evidence="4">
    <location>
        <begin position="679"/>
        <end position="700"/>
    </location>
</feature>
<dbReference type="GO" id="GO:0006338">
    <property type="term" value="P:chromatin remodeling"/>
    <property type="evidence" value="ECO:0007669"/>
    <property type="project" value="TreeGrafter"/>
</dbReference>
<evidence type="ECO:0000259" key="7">
    <source>
        <dbReference type="PROSITE" id="PS51184"/>
    </source>
</evidence>
<dbReference type="Pfam" id="PF01388">
    <property type="entry name" value="ARID"/>
    <property type="match status" value="1"/>
</dbReference>
<evidence type="ECO:0000259" key="6">
    <source>
        <dbReference type="PROSITE" id="PS51183"/>
    </source>
</evidence>
<dbReference type="PROSITE" id="PS51011">
    <property type="entry name" value="ARID"/>
    <property type="match status" value="1"/>
</dbReference>
<evidence type="ECO:0000313" key="9">
    <source>
        <dbReference type="Proteomes" id="UP000694388"/>
    </source>
</evidence>
<dbReference type="SMART" id="SM01014">
    <property type="entry name" value="ARID"/>
    <property type="match status" value="1"/>
</dbReference>
<dbReference type="Pfam" id="PF02375">
    <property type="entry name" value="JmjN"/>
    <property type="match status" value="1"/>
</dbReference>
<name>A0A8C4X2E0_EPTBU</name>
<evidence type="ECO:0000256" key="1">
    <source>
        <dbReference type="ARBA" id="ARBA00004123"/>
    </source>
</evidence>